<sequence length="571" mass="62743">MIWPALWPLTFSGQGDYFKSPPFWNGQASGALGAEPGFGPRAADVPGFVADRRVGASQAMFGDDFFDRIHVEPQVLNLGNVSSVQHRAVRVWNAYRARALTLTDANLSGGEGIVLTAPGAAPLPFAPMSERTWEIAVGTDGPPVISATLSFRFRFDGFDAIAVVITGQRVVAWAFAPDWSRGVLERLAWKTDILTSPTQVEQRRGLRSAPRRSFEATMIVDGRERVLLDLAVFGWGGRTWALPIWPDVQWLSSEHALGVRVIACDPSQRDFRVGGLVQLRGKTAFDVEVAEVEVIGAVSITLRRPTTKVWPRGTRLYPVRTARLAEPPKVTRLTDQAASVSARFDVVEACDWPVITNAPMYRGYPVLAQRPDETERLSNGWQRALLTLDNEFGRLFVLDPADWAAPTQGHQWRMHGRAERSAVRSWLYTLRGRQQAVWRPTHADDLTLVANVAGTATALDVANVGLARFAGLRPGRRDVRIELRGGQAFHRRITAAVALDDDIERLTVDAALGVDMRPRDIQRISFLVLSRGDSDEAEIEHHTDSGGAADAAIVLRAVRDPDTDTPAPAPA</sequence>
<evidence type="ECO:0000313" key="2">
    <source>
        <dbReference type="Proteomes" id="UP000829194"/>
    </source>
</evidence>
<dbReference type="RefSeq" id="WP_057944727.1">
    <property type="nucleotide sequence ID" value="NZ_CP011131.1"/>
</dbReference>
<evidence type="ECO:0000313" key="1">
    <source>
        <dbReference type="EMBL" id="UNP29237.1"/>
    </source>
</evidence>
<organism evidence="1 2">
    <name type="scientific">Lysobacter gummosus</name>
    <dbReference type="NCBI Taxonomy" id="262324"/>
    <lineage>
        <taxon>Bacteria</taxon>
        <taxon>Pseudomonadati</taxon>
        <taxon>Pseudomonadota</taxon>
        <taxon>Gammaproteobacteria</taxon>
        <taxon>Lysobacterales</taxon>
        <taxon>Lysobacteraceae</taxon>
        <taxon>Lysobacter</taxon>
    </lineage>
</organism>
<dbReference type="EMBL" id="CP093547">
    <property type="protein sequence ID" value="UNP29237.1"/>
    <property type="molecule type" value="Genomic_DNA"/>
</dbReference>
<name>A0ABY3X9H7_9GAMM</name>
<accession>A0ABY3X9H7</accession>
<evidence type="ECO:0008006" key="3">
    <source>
        <dbReference type="Google" id="ProtNLM"/>
    </source>
</evidence>
<keyword evidence="2" id="KW-1185">Reference proteome</keyword>
<protein>
    <recommendedName>
        <fullName evidence="3">Phage tail family protein</fullName>
    </recommendedName>
</protein>
<proteinExistence type="predicted"/>
<dbReference type="Proteomes" id="UP000829194">
    <property type="component" value="Chromosome"/>
</dbReference>
<reference evidence="1 2" key="1">
    <citation type="submission" date="2022-03" db="EMBL/GenBank/DDBJ databases">
        <title>Complete genome sequence of Lysobacter capsici VKM B-2533 and Lysobacter gummosus 10.1.1, promising sources of lytic agents.</title>
        <authorList>
            <person name="Tarlachkov S.V."/>
            <person name="Kudryakova I.V."/>
            <person name="Afoshin A.S."/>
            <person name="Leontyevskaya E.A."/>
            <person name="Leontyevskaya N.V."/>
        </authorList>
    </citation>
    <scope>NUCLEOTIDE SEQUENCE [LARGE SCALE GENOMIC DNA]</scope>
    <source>
        <strain evidence="1 2">10.1.1</strain>
    </source>
</reference>
<gene>
    <name evidence="1" type="ORF">MOV92_22670</name>
</gene>